<evidence type="ECO:0000256" key="6">
    <source>
        <dbReference type="SAM" id="Phobius"/>
    </source>
</evidence>
<gene>
    <name evidence="8" type="ORF">LPJ64_001608</name>
</gene>
<protein>
    <recommendedName>
        <fullName evidence="7">STAS domain-containing protein</fullName>
    </recommendedName>
</protein>
<comment type="subcellular location">
    <subcellularLocation>
        <location evidence="1">Membrane</location>
        <topology evidence="1">Multi-pass membrane protein</topology>
    </subcellularLocation>
</comment>
<feature type="transmembrane region" description="Helical" evidence="6">
    <location>
        <begin position="229"/>
        <end position="247"/>
    </location>
</feature>
<dbReference type="InterPro" id="IPR002645">
    <property type="entry name" value="STAS_dom"/>
</dbReference>
<feature type="compositionally biased region" description="Low complexity" evidence="5">
    <location>
        <begin position="701"/>
        <end position="718"/>
    </location>
</feature>
<dbReference type="PROSITE" id="PS50801">
    <property type="entry name" value="STAS"/>
    <property type="match status" value="1"/>
</dbReference>
<dbReference type="InterPro" id="IPR018045">
    <property type="entry name" value="S04_transporter_CS"/>
</dbReference>
<keyword evidence="3 6" id="KW-1133">Transmembrane helix</keyword>
<feature type="transmembrane region" description="Helical" evidence="6">
    <location>
        <begin position="89"/>
        <end position="108"/>
    </location>
</feature>
<dbReference type="Pfam" id="PF01740">
    <property type="entry name" value="STAS"/>
    <property type="match status" value="1"/>
</dbReference>
<reference evidence="8" key="1">
    <citation type="submission" date="2022-07" db="EMBL/GenBank/DDBJ databases">
        <title>Phylogenomic reconstructions and comparative analyses of Kickxellomycotina fungi.</title>
        <authorList>
            <person name="Reynolds N.K."/>
            <person name="Stajich J.E."/>
            <person name="Barry K."/>
            <person name="Grigoriev I.V."/>
            <person name="Crous P."/>
            <person name="Smith M.E."/>
        </authorList>
    </citation>
    <scope>NUCLEOTIDE SEQUENCE</scope>
    <source>
        <strain evidence="8">NBRC 105413</strain>
    </source>
</reference>
<evidence type="ECO:0000256" key="3">
    <source>
        <dbReference type="ARBA" id="ARBA00022989"/>
    </source>
</evidence>
<feature type="domain" description="STAS" evidence="7">
    <location>
        <begin position="547"/>
        <end position="692"/>
    </location>
</feature>
<evidence type="ECO:0000256" key="4">
    <source>
        <dbReference type="ARBA" id="ARBA00023136"/>
    </source>
</evidence>
<dbReference type="Pfam" id="PF00916">
    <property type="entry name" value="Sulfate_transp"/>
    <property type="match status" value="1"/>
</dbReference>
<feature type="transmembrane region" description="Helical" evidence="6">
    <location>
        <begin position="114"/>
        <end position="133"/>
    </location>
</feature>
<evidence type="ECO:0000256" key="1">
    <source>
        <dbReference type="ARBA" id="ARBA00004141"/>
    </source>
</evidence>
<dbReference type="Proteomes" id="UP001145021">
    <property type="component" value="Unassembled WGS sequence"/>
</dbReference>
<feature type="transmembrane region" description="Helical" evidence="6">
    <location>
        <begin position="145"/>
        <end position="167"/>
    </location>
</feature>
<feature type="transmembrane region" description="Helical" evidence="6">
    <location>
        <begin position="387"/>
        <end position="407"/>
    </location>
</feature>
<evidence type="ECO:0000259" key="7">
    <source>
        <dbReference type="PROSITE" id="PS50801"/>
    </source>
</evidence>
<feature type="transmembrane region" description="Helical" evidence="6">
    <location>
        <begin position="173"/>
        <end position="192"/>
    </location>
</feature>
<keyword evidence="9" id="KW-1185">Reference proteome</keyword>
<keyword evidence="4 6" id="KW-0472">Membrane</keyword>
<dbReference type="NCBIfam" id="TIGR00815">
    <property type="entry name" value="sulP"/>
    <property type="match status" value="1"/>
</dbReference>
<dbReference type="GO" id="GO:0008271">
    <property type="term" value="F:secondary active sulfate transmembrane transporter activity"/>
    <property type="evidence" value="ECO:0007669"/>
    <property type="project" value="InterPro"/>
</dbReference>
<dbReference type="InterPro" id="IPR036513">
    <property type="entry name" value="STAS_dom_sf"/>
</dbReference>
<dbReference type="AlphaFoldDB" id="A0A9W7XKZ4"/>
<dbReference type="CDD" id="cd07042">
    <property type="entry name" value="STAS_SulP_like_sulfate_transporter"/>
    <property type="match status" value="1"/>
</dbReference>
<dbReference type="PANTHER" id="PTHR11814">
    <property type="entry name" value="SULFATE TRANSPORTER"/>
    <property type="match status" value="1"/>
</dbReference>
<feature type="region of interest" description="Disordered" evidence="5">
    <location>
        <begin position="700"/>
        <end position="721"/>
    </location>
</feature>
<dbReference type="EMBL" id="JANBOH010000044">
    <property type="protein sequence ID" value="KAJ1646934.1"/>
    <property type="molecule type" value="Genomic_DNA"/>
</dbReference>
<accession>A0A9W7XKZ4</accession>
<comment type="caution">
    <text evidence="8">The sequence shown here is derived from an EMBL/GenBank/DDBJ whole genome shotgun (WGS) entry which is preliminary data.</text>
</comment>
<evidence type="ECO:0000313" key="8">
    <source>
        <dbReference type="EMBL" id="KAJ1646934.1"/>
    </source>
</evidence>
<proteinExistence type="predicted"/>
<feature type="transmembrane region" description="Helical" evidence="6">
    <location>
        <begin position="413"/>
        <end position="433"/>
    </location>
</feature>
<dbReference type="InterPro" id="IPR011547">
    <property type="entry name" value="SLC26A/SulP_dom"/>
</dbReference>
<feature type="transmembrane region" description="Helical" evidence="6">
    <location>
        <begin position="262"/>
        <end position="284"/>
    </location>
</feature>
<evidence type="ECO:0000256" key="5">
    <source>
        <dbReference type="SAM" id="MobiDB-lite"/>
    </source>
</evidence>
<feature type="transmembrane region" description="Helical" evidence="6">
    <location>
        <begin position="59"/>
        <end position="77"/>
    </location>
</feature>
<organism evidence="8 9">
    <name type="scientific">Coemansia asiatica</name>
    <dbReference type="NCBI Taxonomy" id="1052880"/>
    <lineage>
        <taxon>Eukaryota</taxon>
        <taxon>Fungi</taxon>
        <taxon>Fungi incertae sedis</taxon>
        <taxon>Zoopagomycota</taxon>
        <taxon>Kickxellomycotina</taxon>
        <taxon>Kickxellomycetes</taxon>
        <taxon>Kickxellales</taxon>
        <taxon>Kickxellaceae</taxon>
        <taxon>Coemansia</taxon>
    </lineage>
</organism>
<keyword evidence="2 6" id="KW-0812">Transmembrane</keyword>
<dbReference type="GO" id="GO:0016020">
    <property type="term" value="C:membrane"/>
    <property type="evidence" value="ECO:0007669"/>
    <property type="project" value="UniProtKB-SubCell"/>
</dbReference>
<feature type="transmembrane region" description="Helical" evidence="6">
    <location>
        <begin position="445"/>
        <end position="462"/>
    </location>
</feature>
<sequence>MTHSAEAERERESEPIYYVEPLASSREWIKENVIPTKQQAVGYAKSLFPIFTWIHRYNWTWFLGDLVAGVTVGVVVIPQGMAYAKLAQLPPEFGLYSSFVGCAMYFMFATSKDITIGPVAVMSTLMGNILTDVMPHLPEYADKAYLVAGCMSVVLGCIVTALGLLRLGFIVDFIPLPAIAAFMTGSALNIAMGQIPTLMGNNSVKEYNTRAPTYLVFGNFFKYIKHCNINAAVGLTALFLLYVIRWACTYAGRRWPKREKLFFFISTLRTAFVILLYTLISYLVNRNHRDKPKFSILGKIPRGFQHIQVPVVHSNILSEVAGKIPSAIIVLVIEHISISKSFGRINNYTINPNQELIAIGVTNIFGPFFGAYPATGSFSRTAIKSKAGVRTPLAGVITAAIVVIAIYALPPVFYYVSNALLAAVIIHAVGDLISTPSAIKKFWKVSPFEFFIFWAGVIVSVFSSIDNGIYTSVAASAALLLFRIAKAQGKFIGTIRVYDRPSLSPSLGPTKVAAGESPASSSGRNVFVPLDLSDGTNPKAKPHLPPNGVFIYRFNEGYLYPNAVHFTEHMVAGIFKQTRPGIINPYGSLGNRPWNDPGPRHKSESDIDPTLPILRAVILDFSGVSHVDITSIQNLVDVRRQLDRYTNDTVSWHFAGIKSPWTRRALIAAGFGSSESETRTVFTVANVGVVNEVTGSAAGTSSSRYALNSSASPSSSVSDARDEEEFVEDSLTSQDLRKPVVEINSFDTAVIPVLSIDRPYFHVDLDEALKATELELGLK</sequence>
<evidence type="ECO:0000313" key="9">
    <source>
        <dbReference type="Proteomes" id="UP001145021"/>
    </source>
</evidence>
<name>A0A9W7XKZ4_9FUNG</name>
<dbReference type="Gene3D" id="3.30.750.24">
    <property type="entry name" value="STAS domain"/>
    <property type="match status" value="1"/>
</dbReference>
<evidence type="ECO:0000256" key="2">
    <source>
        <dbReference type="ARBA" id="ARBA00022692"/>
    </source>
</evidence>
<dbReference type="InterPro" id="IPR001902">
    <property type="entry name" value="SLC26A/SulP_fam"/>
</dbReference>
<dbReference type="PROSITE" id="PS01130">
    <property type="entry name" value="SLC26A"/>
    <property type="match status" value="1"/>
</dbReference>